<feature type="transmembrane region" description="Helical" evidence="6">
    <location>
        <begin position="68"/>
        <end position="87"/>
    </location>
</feature>
<keyword evidence="2" id="KW-1003">Cell membrane</keyword>
<dbReference type="EMBL" id="PYBV01000044">
    <property type="protein sequence ID" value="PYC65545.1"/>
    <property type="molecule type" value="Genomic_DNA"/>
</dbReference>
<accession>A0A318NBS4</accession>
<protein>
    <recommendedName>
        <fullName evidence="9">MFS transporter</fullName>
    </recommendedName>
</protein>
<evidence type="ECO:0000256" key="4">
    <source>
        <dbReference type="ARBA" id="ARBA00022989"/>
    </source>
</evidence>
<feature type="transmembrane region" description="Helical" evidence="6">
    <location>
        <begin position="40"/>
        <end position="61"/>
    </location>
</feature>
<evidence type="ECO:0000313" key="8">
    <source>
        <dbReference type="Proteomes" id="UP000248333"/>
    </source>
</evidence>
<keyword evidence="4 6" id="KW-1133">Transmembrane helix</keyword>
<comment type="caution">
    <text evidence="7">The sequence shown here is derived from an EMBL/GenBank/DDBJ whole genome shotgun (WGS) entry which is preliminary data.</text>
</comment>
<dbReference type="GO" id="GO:0022857">
    <property type="term" value="F:transmembrane transporter activity"/>
    <property type="evidence" value="ECO:0007669"/>
    <property type="project" value="InterPro"/>
</dbReference>
<keyword evidence="3 6" id="KW-0812">Transmembrane</keyword>
<dbReference type="InterPro" id="IPR036259">
    <property type="entry name" value="MFS_trans_sf"/>
</dbReference>
<proteinExistence type="predicted"/>
<reference evidence="7 8" key="1">
    <citation type="submission" date="2018-03" db="EMBL/GenBank/DDBJ databases">
        <title>Bioinformatic expansion and discovery of thiopeptide antibiotics.</title>
        <authorList>
            <person name="Schwalen C.J."/>
            <person name="Hudson G.A."/>
            <person name="Mitchell D.A."/>
        </authorList>
    </citation>
    <scope>NUCLEOTIDE SEQUENCE [LARGE SCALE GENOMIC DNA]</scope>
    <source>
        <strain evidence="7 8">NRRL 8041</strain>
    </source>
</reference>
<evidence type="ECO:0000256" key="5">
    <source>
        <dbReference type="ARBA" id="ARBA00023136"/>
    </source>
</evidence>
<evidence type="ECO:0008006" key="9">
    <source>
        <dbReference type="Google" id="ProtNLM"/>
    </source>
</evidence>
<evidence type="ECO:0000256" key="1">
    <source>
        <dbReference type="ARBA" id="ARBA00004651"/>
    </source>
</evidence>
<name>A0A318NBS4_9ACTN</name>
<organism evidence="7 8">
    <name type="scientific">Micromonospora arborensis</name>
    <dbReference type="NCBI Taxonomy" id="2116518"/>
    <lineage>
        <taxon>Bacteria</taxon>
        <taxon>Bacillati</taxon>
        <taxon>Actinomycetota</taxon>
        <taxon>Actinomycetes</taxon>
        <taxon>Micromonosporales</taxon>
        <taxon>Micromonosporaceae</taxon>
        <taxon>Micromonospora</taxon>
    </lineage>
</organism>
<feature type="transmembrane region" description="Helical" evidence="6">
    <location>
        <begin position="160"/>
        <end position="181"/>
    </location>
</feature>
<dbReference type="Pfam" id="PF07690">
    <property type="entry name" value="MFS_1"/>
    <property type="match status" value="1"/>
</dbReference>
<dbReference type="OrthoDB" id="3227279at2"/>
<comment type="subcellular location">
    <subcellularLocation>
        <location evidence="1">Cell membrane</location>
        <topology evidence="1">Multi-pass membrane protein</topology>
    </subcellularLocation>
</comment>
<dbReference type="CDD" id="cd06173">
    <property type="entry name" value="MFS_MefA_like"/>
    <property type="match status" value="1"/>
</dbReference>
<sequence>MRAFLVIWLGRVIGVVGAKASAFALSLWVYQQTGSITQFSLSLFVSFVPGLLLSPVAGVLIDRHSRRTILAGADTAVLAAGVALLAAQATGHLAVWQIYAVVAVQSACATFQWPALSAAVTDLVAPDQRSRAAAMTQTGLSVAQLLGPTLSTALMHTGGLSAVLVADTTTALVGLLTLAVVRIPGTATRGPRARPGYRAELRVGRRLIGADRHLTYLLRLTAVLFACQSAAPVIMLPLIVAGIPIERQSLSVAAVSTAAGLGLAAASLAMAVLPQPRMPLVWARTATVVSAVAALVAGLVPGGTAVLTAAAFVFSAGVPVVVSSSQGVWQEATEPGVQGRVFALRRMVVQAATMAGLPLAGLLMAYVGTPLVTHLAGPLRAVFPTGSGLLLCCVGVTLLTVSLPNPHPRPVLADDPFGVAT</sequence>
<evidence type="ECO:0000256" key="2">
    <source>
        <dbReference type="ARBA" id="ARBA00022475"/>
    </source>
</evidence>
<dbReference type="Proteomes" id="UP000248333">
    <property type="component" value="Unassembled WGS sequence"/>
</dbReference>
<evidence type="ECO:0000256" key="6">
    <source>
        <dbReference type="SAM" id="Phobius"/>
    </source>
</evidence>
<gene>
    <name evidence="7" type="ORF">C7C45_28330</name>
</gene>
<keyword evidence="5 6" id="KW-0472">Membrane</keyword>
<dbReference type="PANTHER" id="PTHR23513:SF11">
    <property type="entry name" value="STAPHYLOFERRIN A TRANSPORTER"/>
    <property type="match status" value="1"/>
</dbReference>
<dbReference type="RefSeq" id="WP_110567128.1">
    <property type="nucleotide sequence ID" value="NZ_PYBV01000044.1"/>
</dbReference>
<dbReference type="InterPro" id="IPR011701">
    <property type="entry name" value="MFS"/>
</dbReference>
<dbReference type="SUPFAM" id="SSF103473">
    <property type="entry name" value="MFS general substrate transporter"/>
    <property type="match status" value="1"/>
</dbReference>
<dbReference type="AlphaFoldDB" id="A0A318NBS4"/>
<dbReference type="PANTHER" id="PTHR23513">
    <property type="entry name" value="INTEGRAL MEMBRANE EFFLUX PROTEIN-RELATED"/>
    <property type="match status" value="1"/>
</dbReference>
<feature type="transmembrane region" description="Helical" evidence="6">
    <location>
        <begin position="252"/>
        <end position="273"/>
    </location>
</feature>
<dbReference type="Gene3D" id="1.20.1250.20">
    <property type="entry name" value="MFS general substrate transporter like domains"/>
    <property type="match status" value="1"/>
</dbReference>
<evidence type="ECO:0000313" key="7">
    <source>
        <dbReference type="EMBL" id="PYC65545.1"/>
    </source>
</evidence>
<feature type="transmembrane region" description="Helical" evidence="6">
    <location>
        <begin position="216"/>
        <end position="240"/>
    </location>
</feature>
<feature type="transmembrane region" description="Helical" evidence="6">
    <location>
        <begin position="381"/>
        <end position="401"/>
    </location>
</feature>
<feature type="transmembrane region" description="Helical" evidence="6">
    <location>
        <begin position="348"/>
        <end position="369"/>
    </location>
</feature>
<evidence type="ECO:0000256" key="3">
    <source>
        <dbReference type="ARBA" id="ARBA00022692"/>
    </source>
</evidence>
<keyword evidence="8" id="KW-1185">Reference proteome</keyword>
<dbReference type="GO" id="GO:0005886">
    <property type="term" value="C:plasma membrane"/>
    <property type="evidence" value="ECO:0007669"/>
    <property type="project" value="UniProtKB-SubCell"/>
</dbReference>